<sequence length="135" mass="14418">MGPSFSSLGFMGMFGRSHDLKQLDAALRAVDLHPNVVPEAIKLTIVNLLKDHAIGRHPAPQAYPPAAEIVAYCMLGPAALAASNPPDLLDRIEARIERALEDGDSLDAQLVLLTLHAKVCQPDVIARYGLESDGA</sequence>
<protein>
    <submittedName>
        <fullName evidence="1">Uncharacterized protein</fullName>
    </submittedName>
</protein>
<organism evidence="1 2">
    <name type="scientific">Saliniramus fredricksonii</name>
    <dbReference type="NCBI Taxonomy" id="1653334"/>
    <lineage>
        <taxon>Bacteria</taxon>
        <taxon>Pseudomonadati</taxon>
        <taxon>Pseudomonadota</taxon>
        <taxon>Alphaproteobacteria</taxon>
        <taxon>Hyphomicrobiales</taxon>
        <taxon>Salinarimonadaceae</taxon>
        <taxon>Saliniramus</taxon>
    </lineage>
</organism>
<reference evidence="1 2" key="1">
    <citation type="submission" date="2016-08" db="EMBL/GenBank/DDBJ databases">
        <authorList>
            <person name="Varghese N."/>
            <person name="Submissions Spin"/>
        </authorList>
    </citation>
    <scope>NUCLEOTIDE SEQUENCE [LARGE SCALE GENOMIC DNA]</scope>
    <source>
        <strain evidence="1 2">HL-109</strain>
    </source>
</reference>
<comment type="caution">
    <text evidence="1">The sequence shown here is derived from an EMBL/GenBank/DDBJ whole genome shotgun (WGS) entry which is preliminary data.</text>
</comment>
<dbReference type="Proteomes" id="UP000182800">
    <property type="component" value="Unassembled WGS sequence"/>
</dbReference>
<dbReference type="RefSeq" id="WP_074445418.1">
    <property type="nucleotide sequence ID" value="NZ_FMBM01000002.1"/>
</dbReference>
<name>A0ABY0KBD8_9HYPH</name>
<dbReference type="EMBL" id="FMBM01000002">
    <property type="protein sequence ID" value="SCC81792.1"/>
    <property type="molecule type" value="Genomic_DNA"/>
</dbReference>
<gene>
    <name evidence="1" type="ORF">GA0071312_2755</name>
</gene>
<evidence type="ECO:0000313" key="2">
    <source>
        <dbReference type="Proteomes" id="UP000182800"/>
    </source>
</evidence>
<proteinExistence type="predicted"/>
<accession>A0ABY0KBD8</accession>
<evidence type="ECO:0000313" key="1">
    <source>
        <dbReference type="EMBL" id="SCC81792.1"/>
    </source>
</evidence>
<keyword evidence="2" id="KW-1185">Reference proteome</keyword>